<gene>
    <name evidence="2" type="ORF">DM01DRAFT_302224</name>
</gene>
<keyword evidence="1" id="KW-1133">Transmembrane helix</keyword>
<organism evidence="2 3">
    <name type="scientific">Hesseltinella vesiculosa</name>
    <dbReference type="NCBI Taxonomy" id="101127"/>
    <lineage>
        <taxon>Eukaryota</taxon>
        <taxon>Fungi</taxon>
        <taxon>Fungi incertae sedis</taxon>
        <taxon>Mucoromycota</taxon>
        <taxon>Mucoromycotina</taxon>
        <taxon>Mucoromycetes</taxon>
        <taxon>Mucorales</taxon>
        <taxon>Cunninghamellaceae</taxon>
        <taxon>Hesseltinella</taxon>
    </lineage>
</organism>
<protein>
    <submittedName>
        <fullName evidence="2">Uncharacterized protein</fullName>
    </submittedName>
</protein>
<dbReference type="Proteomes" id="UP000242146">
    <property type="component" value="Unassembled WGS sequence"/>
</dbReference>
<proteinExistence type="predicted"/>
<keyword evidence="3" id="KW-1185">Reference proteome</keyword>
<evidence type="ECO:0000313" key="2">
    <source>
        <dbReference type="EMBL" id="ORX60734.1"/>
    </source>
</evidence>
<dbReference type="AlphaFoldDB" id="A0A1X2GTA8"/>
<reference evidence="2 3" key="1">
    <citation type="submission" date="2016-07" db="EMBL/GenBank/DDBJ databases">
        <title>Pervasive Adenine N6-methylation of Active Genes in Fungi.</title>
        <authorList>
            <consortium name="DOE Joint Genome Institute"/>
            <person name="Mondo S.J."/>
            <person name="Dannebaum R.O."/>
            <person name="Kuo R.C."/>
            <person name="Labutti K."/>
            <person name="Haridas S."/>
            <person name="Kuo A."/>
            <person name="Salamov A."/>
            <person name="Ahrendt S.R."/>
            <person name="Lipzen A."/>
            <person name="Sullivan W."/>
            <person name="Andreopoulos W.B."/>
            <person name="Clum A."/>
            <person name="Lindquist E."/>
            <person name="Daum C."/>
            <person name="Ramamoorthy G.K."/>
            <person name="Gryganskyi A."/>
            <person name="Culley D."/>
            <person name="Magnuson J.K."/>
            <person name="James T.Y."/>
            <person name="O'Malley M.A."/>
            <person name="Stajich J.E."/>
            <person name="Spatafora J.W."/>
            <person name="Visel A."/>
            <person name="Grigoriev I.V."/>
        </authorList>
    </citation>
    <scope>NUCLEOTIDE SEQUENCE [LARGE SCALE GENOMIC DNA]</scope>
    <source>
        <strain evidence="2 3">NRRL 3301</strain>
    </source>
</reference>
<dbReference type="EMBL" id="MCGT01000004">
    <property type="protein sequence ID" value="ORX60734.1"/>
    <property type="molecule type" value="Genomic_DNA"/>
</dbReference>
<comment type="caution">
    <text evidence="2">The sequence shown here is derived from an EMBL/GenBank/DDBJ whole genome shotgun (WGS) entry which is preliminary data.</text>
</comment>
<sequence length="53" mass="5659">MGKKSDAFLSGSSSTWFSKKSGDCSFLIILGAVYGTILLLLLLLSATIFNLKT</sequence>
<accession>A0A1X2GTA8</accession>
<feature type="transmembrane region" description="Helical" evidence="1">
    <location>
        <begin position="26"/>
        <end position="51"/>
    </location>
</feature>
<evidence type="ECO:0000256" key="1">
    <source>
        <dbReference type="SAM" id="Phobius"/>
    </source>
</evidence>
<keyword evidence="1" id="KW-0812">Transmembrane</keyword>
<keyword evidence="1" id="KW-0472">Membrane</keyword>
<evidence type="ECO:0000313" key="3">
    <source>
        <dbReference type="Proteomes" id="UP000242146"/>
    </source>
</evidence>
<name>A0A1X2GTA8_9FUNG</name>